<name>A0A0G0DTK7_9BACT</name>
<evidence type="ECO:0000259" key="3">
    <source>
        <dbReference type="PROSITE" id="PS50853"/>
    </source>
</evidence>
<accession>A0A0G0DTK7</accession>
<keyword evidence="2" id="KW-1133">Transmembrane helix</keyword>
<evidence type="ECO:0000313" key="5">
    <source>
        <dbReference type="Proteomes" id="UP000034140"/>
    </source>
</evidence>
<protein>
    <submittedName>
        <fullName evidence="4">Bnr repeat-containing glycosyl hydrolase</fullName>
    </submittedName>
</protein>
<dbReference type="PATRIC" id="fig|1619090.3.peg.363"/>
<dbReference type="Gene3D" id="2.60.40.1120">
    <property type="entry name" value="Carboxypeptidase-like, regulatory domain"/>
    <property type="match status" value="1"/>
</dbReference>
<gene>
    <name evidence="4" type="ORF">UR96_C0014G0010</name>
</gene>
<dbReference type="Pfam" id="PF25788">
    <property type="entry name" value="Ig_Rha78A_N"/>
    <property type="match status" value="1"/>
</dbReference>
<feature type="transmembrane region" description="Helical" evidence="2">
    <location>
        <begin position="1734"/>
        <end position="1755"/>
    </location>
</feature>
<feature type="domain" description="Fibronectin type-III" evidence="3">
    <location>
        <begin position="1404"/>
        <end position="1504"/>
    </location>
</feature>
<proteinExistence type="predicted"/>
<evidence type="ECO:0000313" key="4">
    <source>
        <dbReference type="EMBL" id="KKP92411.1"/>
    </source>
</evidence>
<evidence type="ECO:0000256" key="1">
    <source>
        <dbReference type="SAM" id="MobiDB-lite"/>
    </source>
</evidence>
<keyword evidence="2" id="KW-0472">Membrane</keyword>
<feature type="region of interest" description="Disordered" evidence="1">
    <location>
        <begin position="726"/>
        <end position="747"/>
    </location>
</feature>
<dbReference type="Gene3D" id="2.60.40.10">
    <property type="entry name" value="Immunoglobulins"/>
    <property type="match status" value="2"/>
</dbReference>
<organism evidence="4 5">
    <name type="scientific">candidate division WS6 bacterium GW2011_GWC1_36_11</name>
    <dbReference type="NCBI Taxonomy" id="1619090"/>
    <lineage>
        <taxon>Bacteria</taxon>
        <taxon>Candidatus Dojkabacteria</taxon>
    </lineage>
</organism>
<keyword evidence="2" id="KW-0812">Transmembrane</keyword>
<dbReference type="Pfam" id="PF21722">
    <property type="entry name" value="Gly_rich_2"/>
    <property type="match status" value="1"/>
</dbReference>
<dbReference type="GO" id="GO:0016787">
    <property type="term" value="F:hydrolase activity"/>
    <property type="evidence" value="ECO:0007669"/>
    <property type="project" value="UniProtKB-KW"/>
</dbReference>
<dbReference type="PROSITE" id="PS50853">
    <property type="entry name" value="FN3"/>
    <property type="match status" value="1"/>
</dbReference>
<dbReference type="InterPro" id="IPR013783">
    <property type="entry name" value="Ig-like_fold"/>
</dbReference>
<dbReference type="InterPro" id="IPR036116">
    <property type="entry name" value="FN3_sf"/>
</dbReference>
<dbReference type="Proteomes" id="UP000034140">
    <property type="component" value="Unassembled WGS sequence"/>
</dbReference>
<dbReference type="InterPro" id="IPR003961">
    <property type="entry name" value="FN3_dom"/>
</dbReference>
<comment type="caution">
    <text evidence="4">The sequence shown here is derived from an EMBL/GenBank/DDBJ whole genome shotgun (WGS) entry which is preliminary data.</text>
</comment>
<dbReference type="InterPro" id="IPR049304">
    <property type="entry name" value="Gly_rich_dom"/>
</dbReference>
<dbReference type="InterPro" id="IPR018765">
    <property type="entry name" value="DUF2341"/>
</dbReference>
<dbReference type="InterPro" id="IPR008969">
    <property type="entry name" value="CarboxyPept-like_regulatory"/>
</dbReference>
<evidence type="ECO:0000256" key="2">
    <source>
        <dbReference type="SAM" id="Phobius"/>
    </source>
</evidence>
<dbReference type="EMBL" id="LBRE01000014">
    <property type="protein sequence ID" value="KKP92411.1"/>
    <property type="molecule type" value="Genomic_DNA"/>
</dbReference>
<dbReference type="Pfam" id="PF10102">
    <property type="entry name" value="DUF2341"/>
    <property type="match status" value="1"/>
</dbReference>
<dbReference type="SUPFAM" id="SSF49265">
    <property type="entry name" value="Fibronectin type III"/>
    <property type="match status" value="1"/>
</dbReference>
<reference evidence="4 5" key="1">
    <citation type="journal article" date="2015" name="Nature">
        <title>rRNA introns, odd ribosomes, and small enigmatic genomes across a large radiation of phyla.</title>
        <authorList>
            <person name="Brown C.T."/>
            <person name="Hug L.A."/>
            <person name="Thomas B.C."/>
            <person name="Sharon I."/>
            <person name="Castelle C.J."/>
            <person name="Singh A."/>
            <person name="Wilkins M.J."/>
            <person name="Williams K.H."/>
            <person name="Banfield J.F."/>
        </authorList>
    </citation>
    <scope>NUCLEOTIDE SEQUENCE [LARGE SCALE GENOMIC DNA]</scope>
</reference>
<dbReference type="SUPFAM" id="SSF49464">
    <property type="entry name" value="Carboxypeptidase regulatory domain-like"/>
    <property type="match status" value="1"/>
</dbReference>
<keyword evidence="4" id="KW-0378">Hydrolase</keyword>
<sequence length="1766" mass="186998">MPLLKRLMKKALKLTLLVIRSFLISTIIVATFAKIPIPSTLGWMDLGWQYRKPVTIENTGSTATNEDVLLTVDTLSLVNEGKLQADCDDLRFTDSDENTSLDYWIESGCNTSETKIWTQIPSLTEGGKTIYMYYGNPTAISTSLSWTGDVYMYADTTCPSGWTRASDLDGKYLYGSSTYGTTGGSNSHAHSDTTATSSSISTTNIAGSTSAGTNGTTTAHTHTTLKSTVNNNASVQPPYKDAILCYSNSFLLSQGLVSMFDTDTPTGYTRFSALDGVFPKANTTYGTTGGSATHTHTNTTAFTTGAAIGTQVTIVAPLSATGGTITTSEGDTIHTFTSSGTFTVTNTGNVEALVIAGGGGGGYFGGGGAGGYLYQTDFTLTSGNKTVTIGGGGTGAWLGNSGSNSVFDTLTAYGGGGGGNPSVSGITGGSGGGGVIAGNGSGTSGQGYAGGTGVWVGPSGPYGGGGGGGASQVGFTTANNNGGNGGAGIANSISGSSVYYAGGGGGGGSGQLGGLGGSGGNGGGGNGARSEVSHGTAGTNGLGGGGGGGGYFSGNTVGYAGGSGIVIIRYSTPASLSGTIATNTHTHTSASATTSTDSNLPPYLDMVFAKANTDQYVTENNVIITSALPPLGWNQFTALDSKFTRGALTYGGTGGTATHTHSVDITTGAPSATLSAYGAGANFADSTHTHSATITSDAVSNLPSYTTVIYAQRDISETTILGTEEVQNTPPSVPTSLLTEDSTNPTLVSDSTPEFSAIFTDVDGDNTGDYYQIQVNTASDFTGTSMWDSTKTALSPIVANGDRSGNLSYAGDPLSEGSTYYWRIKFWDSNTYQNESDWSETAQFTMNYAPTALSANISGDEDIYAGKEITLETIYSDSNGIANLDKLYLQIKNPSGTDIEYYITSTASNQTGEYPTSVSGAPYVSGITYDTIVGSPTANDITVTWHLTPNWTWTRGTDLQYGVKVLDHGGSESTYAYVVTEYKYENRLTFTETITVNDSESNSIVQGDWTPSNQILTFSGVKVVYSGTTDIYPLDSDFDVNIINEESTEWEDLTSSGENISIDITTAAVTNIDDTYTLSIINIPTGGTDVSNSTFHIKTDNTQPTISSLTSDTHPNQSTWYTATSANFSWTILDGESGIENTWYIWDRNVDTDLVTTLSDGTQISSDTMTIDSIPEGSSYLHLATKDNCGNTAFDTYVINIDTGNPIFNSVTSTTHSNQANWYSSNSATISWTTSDTGSGVLDVWKLLDQNESQTTEQVLALGEESSANDSFTTPELTDGIWYLHLVVQDNSGKTAYARYTFKIDQNSLDIVSITGLYNGVLQNVDSEPIISWTDPNSISDDTFYITNDGTTPTSTNYTYYTSLPTYDLPAQKQGETTIKVSALNGAGTYSDARSFVIKYDSIAPTNVGNFVITPTQTTASLTWRNPTVSDFTKVIIMRSNTHAPISVTDGTKLYEGTDSTFSDTNLTVSTRYYYTIFALDRIENRSSGTLSQTTTLAAATTPVVPVTPDEPEPVIPTPQPESKTIKLQDLSEDQKVNITTEDKAINVTTNGDIHTYANQTLNIEIPASTITDNTTDLKNVIITVNNQTYNMTYDSENDTYNATIDAPSVKGVYTTTIQTISNENTSDLSITMSLLVDPYGYIFTKSGDNEVRILNAKVTLYTKRNGTETIWQSEDGTTNPQYTNQQGEYQFFVAPGEYKLVVEAKGYIPTETEWFPVESNIVEKNIEMTKTPYLWFGIIAGVEIIAGIGIFAFLKRKKKTKKRNV</sequence>
<feature type="region of interest" description="Disordered" evidence="1">
    <location>
        <begin position="182"/>
        <end position="219"/>
    </location>
</feature>